<feature type="coiled-coil region" evidence="6">
    <location>
        <begin position="639"/>
        <end position="684"/>
    </location>
</feature>
<dbReference type="InterPro" id="IPR027417">
    <property type="entry name" value="P-loop_NTPase"/>
</dbReference>
<dbReference type="GO" id="GO:0008017">
    <property type="term" value="F:microtubule binding"/>
    <property type="evidence" value="ECO:0007669"/>
    <property type="project" value="InterPro"/>
</dbReference>
<dbReference type="FunFam" id="3.40.850.10:FF:000021">
    <property type="entry name" value="kinesin-like protein KIF16B isoform X1"/>
    <property type="match status" value="1"/>
</dbReference>
<keyword evidence="3 6" id="KW-0175">Coiled coil</keyword>
<dbReference type="CDD" id="cd22708">
    <property type="entry name" value="FHA_KIF16"/>
    <property type="match status" value="1"/>
</dbReference>
<evidence type="ECO:0000256" key="2">
    <source>
        <dbReference type="ARBA" id="ARBA00022840"/>
    </source>
</evidence>
<keyword evidence="4 5" id="KW-0505">Motor protein</keyword>
<keyword evidence="1 5" id="KW-0547">Nucleotide-binding</keyword>
<feature type="compositionally biased region" description="Polar residues" evidence="7">
    <location>
        <begin position="879"/>
        <end position="900"/>
    </location>
</feature>
<evidence type="ECO:0000256" key="4">
    <source>
        <dbReference type="ARBA" id="ARBA00023175"/>
    </source>
</evidence>
<evidence type="ECO:0000313" key="11">
    <source>
        <dbReference type="Proteomes" id="UP000494163"/>
    </source>
</evidence>
<dbReference type="AlphaFoldDB" id="A0A0M5J1D2"/>
<dbReference type="GO" id="GO:0003777">
    <property type="term" value="F:microtubule motor activity"/>
    <property type="evidence" value="ECO:0007669"/>
    <property type="project" value="InterPro"/>
</dbReference>
<dbReference type="SMR" id="A0A0M5J1D2"/>
<sequence length="1247" mass="139674">MSSLKVAVRVRPFNTRENDMDAQLIVEMEAKKTRLLKPRLQSIRDAGRESHHDFTFDYSYWSFDEEDSHFATQEQVYSDLGNDVVDCAYEGYNACVFAYGQTGSGKTFTMMGTPNNPGLIPRICQELFARMRVGQESGTGYRTHASYLEIYNERVKDLLAAQSSGHALRVREHRSLGPYVENLSQHAVSDFEEIQDCIARGNAQRTTARTNMNDTSSRSHAIFTITFVQAVFMNDMPSETVSKIHLVDLAGSERANATGATGQRLKEGAHINKSLVTLGSVISALAEQTSAGGAGVSNSTNSLATTPNGGTKRVLYIPYRDSILTWLLKDSLGGNSKTIMIAALSPADCNYSETLSTLRYANRAKQIINKPTVNEDANVKLIRELREEINKLKSMLTGDINLLQPSLKVLADLQKKEAQEKVLTEEWTEKWKVAQSILQEQKSLGLRKSGVGVVLDSEIPHLIGIHNDVTTGVTLYSLKEGETRIGTEDADLAQHIELIGDGIQPEHCSIVLKGGVATLHPCAKAQCWVNAHLIDEPRQISQGDIILLGRTNIFRFNNPIEAEKLRKDLHRSQLDMSRLSLITSSRENLLTCSAYADEEAMTGSTTSPYKRSERQYYPQRTTPISRDDPELQEENRKILDTIENALKQLNVERVQMHDQYKTKVRKLTEELRRLEQEKTDGLQLLNCREQELFARKDMLVWEKNNEKVQIDIVCRQISAFQTQLDSKKRDFSEYVAKELQELHDCGKLDEMGIKIEEGTPLNDELLVHVSDSLDEFAATFIKDTVRRNNEEIRRLDEQIAEKELILNASTSKIAKVDETMLEIQAQLDRLRQERTDTELEALRAKKQSMQLQMQSSIDMSEVSKSDTYETCDTYHTANSELLTSPTITEGQQTPLSNSSCEAEDEAEDTRKDDFSGSSEDASRTCTAGPSSSNGSGSVSGLGSAGSGSASVAPSSQLNVLMSDSGVCLDSRAQTLPLSNNHRHKMYSSDEETGSCSSCEFGGCVGGTRAHCPLHVQRRKIAAQKALIMKNLETDVNKAQLDEQIADLQEYQQTYLQMEQEMLQSTKDLERHAACCGEMTRSCPSMREMRKSLISSQNVLQLSKIYLFAAEGEHFITIPSFVMRGAGKQTHYEYEVRIALPDGNLNILRRYSRFRELHLCMKHCYGAKISALPFPRRELFASKSEPVAKHRRRLLELYLRRLFNVCSKIPQCPIYDGPDGPGLTRASLVQLSSFFKKGLFENGKHGTG</sequence>
<dbReference type="GO" id="GO:0035091">
    <property type="term" value="F:phosphatidylinositol binding"/>
    <property type="evidence" value="ECO:0007669"/>
    <property type="project" value="InterPro"/>
</dbReference>
<evidence type="ECO:0000256" key="7">
    <source>
        <dbReference type="SAM" id="MobiDB-lite"/>
    </source>
</evidence>
<feature type="domain" description="PX" evidence="9">
    <location>
        <begin position="1111"/>
        <end position="1241"/>
    </location>
</feature>
<feature type="coiled-coil region" evidence="6">
    <location>
        <begin position="785"/>
        <end position="852"/>
    </location>
</feature>
<evidence type="ECO:0000256" key="5">
    <source>
        <dbReference type="PROSITE-ProRule" id="PRU00283"/>
    </source>
</evidence>
<dbReference type="Pfam" id="PF00498">
    <property type="entry name" value="FHA"/>
    <property type="match status" value="1"/>
</dbReference>
<evidence type="ECO:0000256" key="6">
    <source>
        <dbReference type="SAM" id="Coils"/>
    </source>
</evidence>
<accession>A0A0M5J1D2</accession>
<dbReference type="FunFam" id="2.60.200.20:FF:000042">
    <property type="entry name" value="Kinesin-like protein Klp98A"/>
    <property type="match status" value="1"/>
</dbReference>
<dbReference type="SUPFAM" id="SSF49879">
    <property type="entry name" value="SMAD/FHA domain"/>
    <property type="match status" value="1"/>
</dbReference>
<dbReference type="Gene3D" id="3.30.1520.10">
    <property type="entry name" value="Phox-like domain"/>
    <property type="match status" value="1"/>
</dbReference>
<protein>
    <submittedName>
        <fullName evidence="10">Klp98A</fullName>
    </submittedName>
</protein>
<keyword evidence="11" id="KW-1185">Reference proteome</keyword>
<dbReference type="PANTHER" id="PTHR47117:SF6">
    <property type="entry name" value="KINESIN-LIKE PROTEIN KIF16B"/>
    <property type="match status" value="1"/>
</dbReference>
<dbReference type="Proteomes" id="UP000494163">
    <property type="component" value="Chromosome 3R"/>
</dbReference>
<evidence type="ECO:0000259" key="8">
    <source>
        <dbReference type="PROSITE" id="PS50067"/>
    </source>
</evidence>
<dbReference type="CDD" id="cd01365">
    <property type="entry name" value="KISc_KIF1A_KIF1B"/>
    <property type="match status" value="1"/>
</dbReference>
<evidence type="ECO:0000256" key="1">
    <source>
        <dbReference type="ARBA" id="ARBA00022741"/>
    </source>
</evidence>
<evidence type="ECO:0000313" key="10">
    <source>
        <dbReference type="EMBL" id="ALC45561.1"/>
    </source>
</evidence>
<dbReference type="OMA" id="QVLNCRE"/>
<dbReference type="SUPFAM" id="SSF64268">
    <property type="entry name" value="PX domain"/>
    <property type="match status" value="1"/>
</dbReference>
<feature type="compositionally biased region" description="Low complexity" evidence="7">
    <location>
        <begin position="927"/>
        <end position="936"/>
    </location>
</feature>
<feature type="region of interest" description="Disordered" evidence="7">
    <location>
        <begin position="602"/>
        <end position="632"/>
    </location>
</feature>
<dbReference type="PROSITE" id="PS50195">
    <property type="entry name" value="PX"/>
    <property type="match status" value="1"/>
</dbReference>
<feature type="binding site" evidence="5">
    <location>
        <begin position="100"/>
        <end position="107"/>
    </location>
    <ligand>
        <name>ATP</name>
        <dbReference type="ChEBI" id="CHEBI:30616"/>
    </ligand>
</feature>
<dbReference type="FunFam" id="3.30.1520.10:FF:000044">
    <property type="entry name" value="Kinesin-like protein KIF16B"/>
    <property type="match status" value="1"/>
</dbReference>
<dbReference type="PANTHER" id="PTHR47117">
    <property type="entry name" value="STAR-RELATED LIPID TRANSFER PROTEIN 9"/>
    <property type="match status" value="1"/>
</dbReference>
<evidence type="ECO:0000256" key="3">
    <source>
        <dbReference type="ARBA" id="ARBA00023054"/>
    </source>
</evidence>
<dbReference type="GO" id="GO:0005524">
    <property type="term" value="F:ATP binding"/>
    <property type="evidence" value="ECO:0007669"/>
    <property type="project" value="UniProtKB-UniRule"/>
</dbReference>
<comment type="similarity">
    <text evidence="5">Belongs to the TRAFAC class myosin-kinesin ATPase superfamily. Kinesin family.</text>
</comment>
<dbReference type="Pfam" id="PF00225">
    <property type="entry name" value="Kinesin"/>
    <property type="match status" value="1"/>
</dbReference>
<name>A0A0M5J1D2_DROBS</name>
<dbReference type="PROSITE" id="PS50067">
    <property type="entry name" value="KINESIN_MOTOR_2"/>
    <property type="match status" value="1"/>
</dbReference>
<proteinExistence type="inferred from homology"/>
<dbReference type="InterPro" id="IPR001683">
    <property type="entry name" value="PX_dom"/>
</dbReference>
<feature type="region of interest" description="Disordered" evidence="7">
    <location>
        <begin position="879"/>
        <end position="952"/>
    </location>
</feature>
<dbReference type="InterPro" id="IPR008984">
    <property type="entry name" value="SMAD_FHA_dom_sf"/>
</dbReference>
<dbReference type="EMBL" id="CP012526">
    <property type="protein sequence ID" value="ALC45561.1"/>
    <property type="molecule type" value="Genomic_DNA"/>
</dbReference>
<dbReference type="InterPro" id="IPR036871">
    <property type="entry name" value="PX_dom_sf"/>
</dbReference>
<dbReference type="Pfam" id="PF00787">
    <property type="entry name" value="PX"/>
    <property type="match status" value="1"/>
</dbReference>
<dbReference type="STRING" id="30019.A0A0M5J1D2"/>
<dbReference type="PRINTS" id="PR00380">
    <property type="entry name" value="KINESINHEAVY"/>
</dbReference>
<organism evidence="10 11">
    <name type="scientific">Drosophila busckii</name>
    <name type="common">Fruit fly</name>
    <dbReference type="NCBI Taxonomy" id="30019"/>
    <lineage>
        <taxon>Eukaryota</taxon>
        <taxon>Metazoa</taxon>
        <taxon>Ecdysozoa</taxon>
        <taxon>Arthropoda</taxon>
        <taxon>Hexapoda</taxon>
        <taxon>Insecta</taxon>
        <taxon>Pterygota</taxon>
        <taxon>Neoptera</taxon>
        <taxon>Endopterygota</taxon>
        <taxon>Diptera</taxon>
        <taxon>Brachycera</taxon>
        <taxon>Muscomorpha</taxon>
        <taxon>Ephydroidea</taxon>
        <taxon>Drosophilidae</taxon>
        <taxon>Drosophila</taxon>
    </lineage>
</organism>
<dbReference type="Gene3D" id="3.40.850.10">
    <property type="entry name" value="Kinesin motor domain"/>
    <property type="match status" value="1"/>
</dbReference>
<dbReference type="Gene3D" id="2.60.200.20">
    <property type="match status" value="1"/>
</dbReference>
<dbReference type="InterPro" id="IPR001752">
    <property type="entry name" value="Kinesin_motor_dom"/>
</dbReference>
<dbReference type="OrthoDB" id="3176171at2759"/>
<dbReference type="SUPFAM" id="SSF52540">
    <property type="entry name" value="P-loop containing nucleoside triphosphate hydrolases"/>
    <property type="match status" value="1"/>
</dbReference>
<feature type="coiled-coil region" evidence="6">
    <location>
        <begin position="1040"/>
        <end position="1067"/>
    </location>
</feature>
<dbReference type="InterPro" id="IPR019821">
    <property type="entry name" value="Kinesin_motor_CS"/>
</dbReference>
<dbReference type="SMART" id="SM00129">
    <property type="entry name" value="KISc"/>
    <property type="match status" value="1"/>
</dbReference>
<feature type="domain" description="Kinesin motor" evidence="8">
    <location>
        <begin position="3"/>
        <end position="367"/>
    </location>
</feature>
<evidence type="ECO:0000259" key="9">
    <source>
        <dbReference type="PROSITE" id="PS50195"/>
    </source>
</evidence>
<keyword evidence="2 5" id="KW-0067">ATP-binding</keyword>
<dbReference type="PROSITE" id="PS00411">
    <property type="entry name" value="KINESIN_MOTOR_1"/>
    <property type="match status" value="1"/>
</dbReference>
<dbReference type="GO" id="GO:0007018">
    <property type="term" value="P:microtubule-based movement"/>
    <property type="evidence" value="ECO:0007669"/>
    <property type="project" value="InterPro"/>
</dbReference>
<feature type="compositionally biased region" description="Polar residues" evidence="7">
    <location>
        <begin position="915"/>
        <end position="925"/>
    </location>
</feature>
<gene>
    <name evidence="10" type="ORF">Dbus_chr3Rg311</name>
</gene>
<dbReference type="InterPro" id="IPR000253">
    <property type="entry name" value="FHA_dom"/>
</dbReference>
<dbReference type="InterPro" id="IPR036961">
    <property type="entry name" value="Kinesin_motor_dom_sf"/>
</dbReference>
<reference evidence="10 11" key="1">
    <citation type="submission" date="2015-08" db="EMBL/GenBank/DDBJ databases">
        <title>Ancestral chromatin configuration constrains chromatin evolution on differentiating sex chromosomes in Drosophila.</title>
        <authorList>
            <person name="Zhou Q."/>
            <person name="Bachtrog D."/>
        </authorList>
    </citation>
    <scope>NUCLEOTIDE SEQUENCE [LARGE SCALE GENOMIC DNA]</scope>
    <source>
        <tissue evidence="10">Whole larvae</tissue>
    </source>
</reference>